<dbReference type="Proteomes" id="UP001159363">
    <property type="component" value="Chromosome 9"/>
</dbReference>
<sequence>MKSAKEETVTQNNDRDVTVALDGPVDTGKVIDVYILSKHCTCKDKLKGKHEEACSANHKGTSGGTEVSGAVKFFNRSLPQYNVLRYTNYLGDWDCKGHKAVLQTAPYGDKSIKIRMLGTCTEEDGYQIKKFENQIARKET</sequence>
<accession>A0ABQ9GPN3</accession>
<keyword evidence="3" id="KW-1185">Reference proteome</keyword>
<dbReference type="InterPro" id="IPR049012">
    <property type="entry name" value="Mutator_transp_dom"/>
</dbReference>
<feature type="domain" description="Mutator-like transposase" evidence="1">
    <location>
        <begin position="12"/>
        <end position="110"/>
    </location>
</feature>
<organism evidence="2 3">
    <name type="scientific">Dryococelus australis</name>
    <dbReference type="NCBI Taxonomy" id="614101"/>
    <lineage>
        <taxon>Eukaryota</taxon>
        <taxon>Metazoa</taxon>
        <taxon>Ecdysozoa</taxon>
        <taxon>Arthropoda</taxon>
        <taxon>Hexapoda</taxon>
        <taxon>Insecta</taxon>
        <taxon>Pterygota</taxon>
        <taxon>Neoptera</taxon>
        <taxon>Polyneoptera</taxon>
        <taxon>Phasmatodea</taxon>
        <taxon>Verophasmatodea</taxon>
        <taxon>Anareolatae</taxon>
        <taxon>Phasmatidae</taxon>
        <taxon>Eurycanthinae</taxon>
        <taxon>Dryococelus</taxon>
    </lineage>
</organism>
<proteinExistence type="predicted"/>
<evidence type="ECO:0000313" key="3">
    <source>
        <dbReference type="Proteomes" id="UP001159363"/>
    </source>
</evidence>
<comment type="caution">
    <text evidence="2">The sequence shown here is derived from an EMBL/GenBank/DDBJ whole genome shotgun (WGS) entry which is preliminary data.</text>
</comment>
<evidence type="ECO:0000313" key="2">
    <source>
        <dbReference type="EMBL" id="KAJ8874000.1"/>
    </source>
</evidence>
<name>A0ABQ9GPN3_9NEOP</name>
<dbReference type="Pfam" id="PF20700">
    <property type="entry name" value="Mutator"/>
    <property type="match status" value="1"/>
</dbReference>
<reference evidence="2 3" key="1">
    <citation type="submission" date="2023-02" db="EMBL/GenBank/DDBJ databases">
        <title>LHISI_Scaffold_Assembly.</title>
        <authorList>
            <person name="Stuart O.P."/>
            <person name="Cleave R."/>
            <person name="Magrath M.J.L."/>
            <person name="Mikheyev A.S."/>
        </authorList>
    </citation>
    <scope>NUCLEOTIDE SEQUENCE [LARGE SCALE GENOMIC DNA]</scope>
    <source>
        <strain evidence="2">Daus_M_001</strain>
        <tissue evidence="2">Leg muscle</tissue>
    </source>
</reference>
<dbReference type="EMBL" id="JARBHB010000010">
    <property type="protein sequence ID" value="KAJ8874000.1"/>
    <property type="molecule type" value="Genomic_DNA"/>
</dbReference>
<gene>
    <name evidence="2" type="ORF">PR048_024840</name>
</gene>
<evidence type="ECO:0000259" key="1">
    <source>
        <dbReference type="Pfam" id="PF20700"/>
    </source>
</evidence>
<protein>
    <recommendedName>
        <fullName evidence="1">Mutator-like transposase domain-containing protein</fullName>
    </recommendedName>
</protein>